<organism evidence="1 2">
    <name type="scientific">Curvularia clavata</name>
    <dbReference type="NCBI Taxonomy" id="95742"/>
    <lineage>
        <taxon>Eukaryota</taxon>
        <taxon>Fungi</taxon>
        <taxon>Dikarya</taxon>
        <taxon>Ascomycota</taxon>
        <taxon>Pezizomycotina</taxon>
        <taxon>Dothideomycetes</taxon>
        <taxon>Pleosporomycetidae</taxon>
        <taxon>Pleosporales</taxon>
        <taxon>Pleosporineae</taxon>
        <taxon>Pleosporaceae</taxon>
        <taxon>Curvularia</taxon>
    </lineage>
</organism>
<evidence type="ECO:0000313" key="1">
    <source>
        <dbReference type="EMBL" id="USP73215.1"/>
    </source>
</evidence>
<protein>
    <submittedName>
        <fullName evidence="1">Uncharacterized protein</fullName>
    </submittedName>
</protein>
<accession>A0A9Q8Z0E2</accession>
<dbReference type="OrthoDB" id="3798496at2759"/>
<name>A0A9Q8Z0E2_CURCL</name>
<evidence type="ECO:0000313" key="2">
    <source>
        <dbReference type="Proteomes" id="UP001056012"/>
    </source>
</evidence>
<sequence length="159" mass="17959">MLFADLLKNFKSTPPTSTFTCTDSRTNNHAITTYPENDWEIITPEEATAFYTDRITLFLGPPRKQRHHIPLADIPESSTLLTYLATLDPAQRYTHIAEIDMPMIVAYLKSLNRSVDALVIEASWLDIIKLAITAEALQDARMEIKALSALREKELVLSP</sequence>
<dbReference type="Proteomes" id="UP001056012">
    <property type="component" value="Chromosome 1"/>
</dbReference>
<dbReference type="AlphaFoldDB" id="A0A9Q8Z0E2"/>
<reference evidence="1" key="1">
    <citation type="submission" date="2021-12" db="EMBL/GenBank/DDBJ databases">
        <title>Curvularia clavata genome.</title>
        <authorList>
            <person name="Cao Y."/>
        </authorList>
    </citation>
    <scope>NUCLEOTIDE SEQUENCE</scope>
    <source>
        <strain evidence="1">Yc1106</strain>
    </source>
</reference>
<proteinExistence type="predicted"/>
<keyword evidence="2" id="KW-1185">Reference proteome</keyword>
<dbReference type="VEuPathDB" id="FungiDB:yc1106_00489"/>
<dbReference type="EMBL" id="CP089274">
    <property type="protein sequence ID" value="USP73215.1"/>
    <property type="molecule type" value="Genomic_DNA"/>
</dbReference>
<gene>
    <name evidence="1" type="ORF">yc1106_00489</name>
</gene>